<dbReference type="Pfam" id="PF03816">
    <property type="entry name" value="LytR_cpsA_psr"/>
    <property type="match status" value="1"/>
</dbReference>
<feature type="region of interest" description="Disordered" evidence="2">
    <location>
        <begin position="621"/>
        <end position="726"/>
    </location>
</feature>
<gene>
    <name evidence="5" type="ORF">FHX50_001708</name>
</gene>
<name>A0A839QSD8_9MICO</name>
<dbReference type="InterPro" id="IPR050922">
    <property type="entry name" value="LytR/CpsA/Psr_CW_biosynth"/>
</dbReference>
<keyword evidence="3" id="KW-1133">Transmembrane helix</keyword>
<reference evidence="5 6" key="1">
    <citation type="submission" date="2020-08" db="EMBL/GenBank/DDBJ databases">
        <title>Sequencing the genomes of 1000 actinobacteria strains.</title>
        <authorList>
            <person name="Klenk H.-P."/>
        </authorList>
    </citation>
    <scope>NUCLEOTIDE SEQUENCE [LARGE SCALE GENOMIC DNA]</scope>
    <source>
        <strain evidence="5 6">DSM 23040</strain>
    </source>
</reference>
<dbReference type="RefSeq" id="WP_183376572.1">
    <property type="nucleotide sequence ID" value="NZ_CBCSFZ010000072.1"/>
</dbReference>
<feature type="compositionally biased region" description="Gly residues" evidence="2">
    <location>
        <begin position="155"/>
        <end position="173"/>
    </location>
</feature>
<feature type="region of interest" description="Disordered" evidence="2">
    <location>
        <begin position="1"/>
        <end position="193"/>
    </location>
</feature>
<feature type="domain" description="Cell envelope-related transcriptional attenuator" evidence="4">
    <location>
        <begin position="369"/>
        <end position="545"/>
    </location>
</feature>
<dbReference type="PANTHER" id="PTHR33392">
    <property type="entry name" value="POLYISOPRENYL-TEICHOIC ACID--PEPTIDOGLYCAN TEICHOIC ACID TRANSFERASE TAGU"/>
    <property type="match status" value="1"/>
</dbReference>
<feature type="transmembrane region" description="Helical" evidence="3">
    <location>
        <begin position="301"/>
        <end position="322"/>
    </location>
</feature>
<keyword evidence="3" id="KW-0472">Membrane</keyword>
<feature type="transmembrane region" description="Helical" evidence="3">
    <location>
        <begin position="221"/>
        <end position="243"/>
    </location>
</feature>
<feature type="compositionally biased region" description="Low complexity" evidence="2">
    <location>
        <begin position="58"/>
        <end position="96"/>
    </location>
</feature>
<dbReference type="PANTHER" id="PTHR33392:SF6">
    <property type="entry name" value="POLYISOPRENYL-TEICHOIC ACID--PEPTIDOGLYCAN TEICHOIC ACID TRANSFERASE TAGU"/>
    <property type="match status" value="1"/>
</dbReference>
<feature type="transmembrane region" description="Helical" evidence="3">
    <location>
        <begin position="258"/>
        <end position="280"/>
    </location>
</feature>
<dbReference type="Proteomes" id="UP000568050">
    <property type="component" value="Unassembled WGS sequence"/>
</dbReference>
<feature type="compositionally biased region" description="Low complexity" evidence="2">
    <location>
        <begin position="667"/>
        <end position="682"/>
    </location>
</feature>
<evidence type="ECO:0000313" key="6">
    <source>
        <dbReference type="Proteomes" id="UP000568050"/>
    </source>
</evidence>
<dbReference type="AlphaFoldDB" id="A0A839QSD8"/>
<feature type="compositionally biased region" description="Basic and acidic residues" evidence="2">
    <location>
        <begin position="700"/>
        <end position="714"/>
    </location>
</feature>
<dbReference type="Gene3D" id="3.40.630.190">
    <property type="entry name" value="LCP protein"/>
    <property type="match status" value="1"/>
</dbReference>
<protein>
    <submittedName>
        <fullName evidence="5">LCP family protein required for cell wall assembly</fullName>
    </submittedName>
</protein>
<feature type="compositionally biased region" description="Polar residues" evidence="2">
    <location>
        <begin position="683"/>
        <end position="696"/>
    </location>
</feature>
<sequence>MSENPPSGRPDRPGDGQRRAPKRRGRRAASTGLRSSSTPMIWPGSPNGRRARATSQESSAAGRTSPPSPPAAAETDAAASRPSAQAASALASSHSSPIPPAPGASDGPIPVRPKRGRRRADVAPPVEQKTIRLRPIEDQEPPRRGSSALRRAASGGAGRGGSGGRGGGRGPGGPVSPDGSSGQGGWGARQPGEGSLRRASLWTAASGLIPGLGLLPTPLRVLGIITAAVFVITVLSGLVWLLAGDPTATLIGFAFKPWFLTTAMITIALVAVIWLGLLWLTNNHHNRKERLQGPARSASQALAFALAIAIGLPAMHAAHTLWAANSLIGGDSFIQAKSGKSGEDAWKNVDRVNIMLLGQDAGADRNGTRPDTIMVASVDTKTGRTALFSIPRNLQYVRFPKGSKPAEVFPNGFDYYGKNQNLINAVWTWAEDVRPDLFPGDPNPGLTATTMAVEETLGLKVDYYAMVDLRGFEQMVDAIGGIDFEVERKIPIGGGAAKIDGYIQPGWQRLDGYHALWYARSREGSSDFDRNCRQQRIVRAVAEEADVPKIALALPRLLNATGDSVVTDIPADRLDAFAMLAMRIQKGGFESYPINPSVTPSGNPDFDYLHRWVQESIKHSMETAPETALGTKEKDTEKSAQPSPKDSKDAKPATTKPADGASKEPSESSSPSAEPTESKSPTQSASPSESASTDAGSTPKKKDERKVELPEDPLKSCMPGDTDPYN</sequence>
<evidence type="ECO:0000256" key="3">
    <source>
        <dbReference type="SAM" id="Phobius"/>
    </source>
</evidence>
<comment type="similarity">
    <text evidence="1">Belongs to the LytR/CpsA/Psr (LCP) family.</text>
</comment>
<feature type="compositionally biased region" description="Basic and acidic residues" evidence="2">
    <location>
        <begin position="9"/>
        <end position="18"/>
    </location>
</feature>
<feature type="compositionally biased region" description="Basic and acidic residues" evidence="2">
    <location>
        <begin position="134"/>
        <end position="143"/>
    </location>
</feature>
<evidence type="ECO:0000259" key="4">
    <source>
        <dbReference type="Pfam" id="PF03816"/>
    </source>
</evidence>
<dbReference type="NCBIfam" id="TIGR00350">
    <property type="entry name" value="lytR_cpsA_psr"/>
    <property type="match status" value="1"/>
</dbReference>
<evidence type="ECO:0000256" key="1">
    <source>
        <dbReference type="ARBA" id="ARBA00006068"/>
    </source>
</evidence>
<evidence type="ECO:0000313" key="5">
    <source>
        <dbReference type="EMBL" id="MBB3023413.1"/>
    </source>
</evidence>
<organism evidence="5 6">
    <name type="scientific">Helcobacillus massiliensis</name>
    <dbReference type="NCBI Taxonomy" id="521392"/>
    <lineage>
        <taxon>Bacteria</taxon>
        <taxon>Bacillati</taxon>
        <taxon>Actinomycetota</taxon>
        <taxon>Actinomycetes</taxon>
        <taxon>Micrococcales</taxon>
        <taxon>Dermabacteraceae</taxon>
        <taxon>Helcobacillus</taxon>
    </lineage>
</organism>
<dbReference type="EMBL" id="JACHWP010000005">
    <property type="protein sequence ID" value="MBB3023413.1"/>
    <property type="molecule type" value="Genomic_DNA"/>
</dbReference>
<keyword evidence="6" id="KW-1185">Reference proteome</keyword>
<comment type="caution">
    <text evidence="5">The sequence shown here is derived from an EMBL/GenBank/DDBJ whole genome shotgun (WGS) entry which is preliminary data.</text>
</comment>
<keyword evidence="3" id="KW-0812">Transmembrane</keyword>
<accession>A0A839QSD8</accession>
<evidence type="ECO:0000256" key="2">
    <source>
        <dbReference type="SAM" id="MobiDB-lite"/>
    </source>
</evidence>
<proteinExistence type="inferred from homology"/>
<dbReference type="InterPro" id="IPR004474">
    <property type="entry name" value="LytR_CpsA_psr"/>
</dbReference>
<feature type="compositionally biased region" description="Low complexity" evidence="2">
    <location>
        <begin position="144"/>
        <end position="154"/>
    </location>
</feature>